<name>A0A841CLY5_9PSEU</name>
<dbReference type="EMBL" id="JACHJN010000008">
    <property type="protein sequence ID" value="MBB5958581.1"/>
    <property type="molecule type" value="Genomic_DNA"/>
</dbReference>
<evidence type="ECO:0000313" key="1">
    <source>
        <dbReference type="EMBL" id="MBB5958581.1"/>
    </source>
</evidence>
<protein>
    <submittedName>
        <fullName evidence="1">Uncharacterized protein</fullName>
    </submittedName>
</protein>
<sequence>MPATSAPPPRYATPTTPATTLVITSTIRQIQHHRCIRWTGDQVEAGVPTSTHYLGEGLKAWLPDLKAAAEARPCD</sequence>
<dbReference type="AlphaFoldDB" id="A0A841CLY5"/>
<dbReference type="RefSeq" id="WP_184694645.1">
    <property type="nucleotide sequence ID" value="NZ_JACHJN010000008.1"/>
</dbReference>
<accession>A0A841CLY5</accession>
<keyword evidence="2" id="KW-1185">Reference proteome</keyword>
<reference evidence="1 2" key="1">
    <citation type="submission" date="2020-08" db="EMBL/GenBank/DDBJ databases">
        <title>Genomic Encyclopedia of Type Strains, Phase III (KMG-III): the genomes of soil and plant-associated and newly described type strains.</title>
        <authorList>
            <person name="Whitman W."/>
        </authorList>
    </citation>
    <scope>NUCLEOTIDE SEQUENCE [LARGE SCALE GENOMIC DNA]</scope>
    <source>
        <strain evidence="1 2">CECT 8640</strain>
    </source>
</reference>
<comment type="caution">
    <text evidence="1">The sequence shown here is derived from an EMBL/GenBank/DDBJ whole genome shotgun (WGS) entry which is preliminary data.</text>
</comment>
<evidence type="ECO:0000313" key="2">
    <source>
        <dbReference type="Proteomes" id="UP000547510"/>
    </source>
</evidence>
<proteinExistence type="predicted"/>
<gene>
    <name evidence="1" type="ORF">FHS29_005189</name>
</gene>
<organism evidence="1 2">
    <name type="scientific">Saccharothrix tamanrassetensis</name>
    <dbReference type="NCBI Taxonomy" id="1051531"/>
    <lineage>
        <taxon>Bacteria</taxon>
        <taxon>Bacillati</taxon>
        <taxon>Actinomycetota</taxon>
        <taxon>Actinomycetes</taxon>
        <taxon>Pseudonocardiales</taxon>
        <taxon>Pseudonocardiaceae</taxon>
        <taxon>Saccharothrix</taxon>
    </lineage>
</organism>
<dbReference type="Proteomes" id="UP000547510">
    <property type="component" value="Unassembled WGS sequence"/>
</dbReference>